<proteinExistence type="predicted"/>
<reference evidence="1 2" key="1">
    <citation type="journal article" date="2023" name="bioRxiv">
        <title>High-quality genome assemblies of four members of thePodospora anserinaspecies complex.</title>
        <authorList>
            <person name="Ament-Velasquez S.L."/>
            <person name="Vogan A.A."/>
            <person name="Wallerman O."/>
            <person name="Hartmann F."/>
            <person name="Gautier V."/>
            <person name="Silar P."/>
            <person name="Giraud T."/>
            <person name="Johannesson H."/>
        </authorList>
    </citation>
    <scope>NUCLEOTIDE SEQUENCE [LARGE SCALE GENOMIC DNA]</scope>
    <source>
        <strain evidence="1 2">CBS 415.72m</strain>
    </source>
</reference>
<dbReference type="RefSeq" id="XP_062743731.1">
    <property type="nucleotide sequence ID" value="XM_062883713.1"/>
</dbReference>
<dbReference type="EMBL" id="JAFFHA010000006">
    <property type="protein sequence ID" value="KAK4654756.1"/>
    <property type="molecule type" value="Genomic_DNA"/>
</dbReference>
<evidence type="ECO:0000313" key="1">
    <source>
        <dbReference type="EMBL" id="KAK4654756.1"/>
    </source>
</evidence>
<comment type="caution">
    <text evidence="1">The sequence shown here is derived from an EMBL/GenBank/DDBJ whole genome shotgun (WGS) entry which is preliminary data.</text>
</comment>
<accession>A0ABR0GG74</accession>
<sequence>MVLQQLGPALDISVDNGELITSSLTIIISDLSPNPSWRRAWVLSSMVHHSSQALTHMAQSHLTVGYLCRYVHYLGFLVINQGGLLVQSRSDRAGYVGGVV</sequence>
<gene>
    <name evidence="1" type="ORF">QC762_0068880</name>
</gene>
<organism evidence="1 2">
    <name type="scientific">Podospora pseudocomata</name>
    <dbReference type="NCBI Taxonomy" id="2093779"/>
    <lineage>
        <taxon>Eukaryota</taxon>
        <taxon>Fungi</taxon>
        <taxon>Dikarya</taxon>
        <taxon>Ascomycota</taxon>
        <taxon>Pezizomycotina</taxon>
        <taxon>Sordariomycetes</taxon>
        <taxon>Sordariomycetidae</taxon>
        <taxon>Sordariales</taxon>
        <taxon>Podosporaceae</taxon>
        <taxon>Podospora</taxon>
    </lineage>
</organism>
<evidence type="ECO:0000313" key="2">
    <source>
        <dbReference type="Proteomes" id="UP001323405"/>
    </source>
</evidence>
<dbReference type="GeneID" id="87903386"/>
<protein>
    <submittedName>
        <fullName evidence="1">Uncharacterized protein</fullName>
    </submittedName>
</protein>
<name>A0ABR0GG74_9PEZI</name>
<dbReference type="Proteomes" id="UP001323405">
    <property type="component" value="Unassembled WGS sequence"/>
</dbReference>
<keyword evidence="2" id="KW-1185">Reference proteome</keyword>